<feature type="transmembrane region" description="Helical" evidence="1">
    <location>
        <begin position="553"/>
        <end position="573"/>
    </location>
</feature>
<evidence type="ECO:0000313" key="2">
    <source>
        <dbReference type="EMBL" id="APH70163.1"/>
    </source>
</evidence>
<proteinExistence type="predicted"/>
<feature type="transmembrane region" description="Helical" evidence="1">
    <location>
        <begin position="85"/>
        <end position="105"/>
    </location>
</feature>
<sequence length="656" mass="71467">MRLNGLHSLGVKQAIGLLACLLAAMANIVIATHTPMTLLADAFGDDATFIHWVGTLLTGNYLGNYNAGTLAKGPGYSVYLSLNHLSGLPISLSNALLFLAALAAFSYMVARTYGAFVAGALVFVLGALHPVLPMERFLRDSIYPAQVLLILAGFLAAFYVFWQRPLRFGILAGLALGWFWLTREEGPWVIPALALLAIGGFGVAWRDGRSFRQPLYASLAIVGGLLFCNLAYLTANWTAYGSFVGNELKEKNFSRALSLLQSVRDGDQIPYVPISKSTRRIVYGVSPTFASLEKSLDPTDRPIADHGCRFYKQTCGDHAGGWFIWQFRSAAASVGAFQSPATASAFFGKMADEIEAACEADRLTCEPGLLSLMPQVHPEQVRMLPSKVLQAAGVVMDPTRMQYDQPSRGSLDLRDFALDVLNHPRIEPTEGPDKTLILRFWWTPKADEWPLFTVTDAAGMPAIQTLEYQGARGRPASGPVGLTITTRCDVTCILSIEPGPNQERLTVPLAEAFNAPRTFDTAYGRLLLNVKNTLPDGHGSKIIAKIRGMMAEAYVPLLWILVPLGVAAMAVAAPMSLIRRAHLEGALLATSLWGLVICRLALIALIEISAFPAMTKYYLGPAIVLIIPAALCSIFSLLEILRAHERFPLRRYLVRT</sequence>
<feature type="transmembrane region" description="Helical" evidence="1">
    <location>
        <begin position="585"/>
        <end position="606"/>
    </location>
</feature>
<name>A0A1L3SL86_9HYPH</name>
<reference evidence="3" key="1">
    <citation type="submission" date="2016-11" db="EMBL/GenBank/DDBJ databases">
        <title>Mesorhizobium oceanicum sp. nov., isolated from deep seawater in South China Sea.</title>
        <authorList>
            <person name="Fu G.-Y."/>
        </authorList>
    </citation>
    <scope>NUCLEOTIDE SEQUENCE [LARGE SCALE GENOMIC DNA]</scope>
    <source>
        <strain evidence="3">B7</strain>
    </source>
</reference>
<keyword evidence="3" id="KW-1185">Reference proteome</keyword>
<feature type="transmembrane region" description="Helical" evidence="1">
    <location>
        <begin position="217"/>
        <end position="240"/>
    </location>
</feature>
<organism evidence="2 3">
    <name type="scientific">Aquibium oceanicum</name>
    <dbReference type="NCBI Taxonomy" id="1670800"/>
    <lineage>
        <taxon>Bacteria</taxon>
        <taxon>Pseudomonadati</taxon>
        <taxon>Pseudomonadota</taxon>
        <taxon>Alphaproteobacteria</taxon>
        <taxon>Hyphomicrobiales</taxon>
        <taxon>Phyllobacteriaceae</taxon>
        <taxon>Aquibium</taxon>
    </lineage>
</organism>
<feature type="transmembrane region" description="Helical" evidence="1">
    <location>
        <begin position="618"/>
        <end position="641"/>
    </location>
</feature>
<keyword evidence="1" id="KW-1133">Transmembrane helix</keyword>
<gene>
    <name evidence="2" type="ORF">BSQ44_01275</name>
</gene>
<dbReference type="Proteomes" id="UP000182840">
    <property type="component" value="Chromosome"/>
</dbReference>
<accession>A0A1L3SL86</accession>
<evidence type="ECO:0000313" key="3">
    <source>
        <dbReference type="Proteomes" id="UP000182840"/>
    </source>
</evidence>
<evidence type="ECO:0000256" key="1">
    <source>
        <dbReference type="SAM" id="Phobius"/>
    </source>
</evidence>
<protein>
    <submittedName>
        <fullName evidence="2">Uncharacterized protein</fullName>
    </submittedName>
</protein>
<keyword evidence="1" id="KW-0812">Transmembrane</keyword>
<dbReference type="KEGG" id="meso:BSQ44_01275"/>
<feature type="transmembrane region" description="Helical" evidence="1">
    <location>
        <begin position="112"/>
        <end position="131"/>
    </location>
</feature>
<dbReference type="AlphaFoldDB" id="A0A1L3SL86"/>
<dbReference type="STRING" id="1670800.BSQ44_01275"/>
<feature type="transmembrane region" description="Helical" evidence="1">
    <location>
        <begin position="143"/>
        <end position="161"/>
    </location>
</feature>
<dbReference type="EMBL" id="CP018171">
    <property type="protein sequence ID" value="APH70163.1"/>
    <property type="molecule type" value="Genomic_DNA"/>
</dbReference>
<feature type="transmembrane region" description="Helical" evidence="1">
    <location>
        <begin position="188"/>
        <end position="205"/>
    </location>
</feature>
<keyword evidence="1" id="KW-0472">Membrane</keyword>
<feature type="transmembrane region" description="Helical" evidence="1">
    <location>
        <begin position="166"/>
        <end position="182"/>
    </location>
</feature>